<feature type="transmembrane region" description="Helical" evidence="10">
    <location>
        <begin position="632"/>
        <end position="650"/>
    </location>
</feature>
<evidence type="ECO:0000313" key="14">
    <source>
        <dbReference type="EMBL" id="GGH92241.1"/>
    </source>
</evidence>
<keyword evidence="4" id="KW-0874">Quinone</keyword>
<dbReference type="SUPFAM" id="SSF51735">
    <property type="entry name" value="NAD(P)-binding Rossmann-fold domains"/>
    <property type="match status" value="1"/>
</dbReference>
<protein>
    <submittedName>
        <fullName evidence="15">NAD-dependent epimerase/dehydratase family protein</fullName>
    </submittedName>
    <submittedName>
        <fullName evidence="14">Vitamin K epoxide reductase</fullName>
    </submittedName>
</protein>
<dbReference type="InterPro" id="IPR005530">
    <property type="entry name" value="SPW"/>
</dbReference>
<comment type="caution">
    <text evidence="14">The sequence shown here is derived from an EMBL/GenBank/DDBJ whole genome shotgun (WGS) entry which is preliminary data.</text>
</comment>
<reference evidence="15 17" key="2">
    <citation type="submission" date="2020-02" db="EMBL/GenBank/DDBJ databases">
        <title>Genome sequence of Parvularcula flava strain NH6-79.</title>
        <authorList>
            <person name="Abdul Karim M.H."/>
            <person name="Lam M.Q."/>
            <person name="Chen S.J."/>
            <person name="Yahya A."/>
            <person name="Shahir S."/>
            <person name="Shamsir M.S."/>
            <person name="Chong C.S."/>
        </authorList>
    </citation>
    <scope>NUCLEOTIDE SEQUENCE [LARGE SCALE GENOMIC DNA]</scope>
    <source>
        <strain evidence="15 17">NH6-79</strain>
    </source>
</reference>
<dbReference type="Pfam" id="PF07884">
    <property type="entry name" value="VKOR"/>
    <property type="match status" value="1"/>
</dbReference>
<keyword evidence="3 10" id="KW-0812">Transmembrane</keyword>
<evidence type="ECO:0000256" key="4">
    <source>
        <dbReference type="ARBA" id="ARBA00022719"/>
    </source>
</evidence>
<dbReference type="RefSeq" id="WP_155135905.1">
    <property type="nucleotide sequence ID" value="NZ_BMGZ01000001.1"/>
</dbReference>
<comment type="subcellular location">
    <subcellularLocation>
        <location evidence="1">Membrane</location>
        <topology evidence="1">Multi-pass membrane protein</topology>
    </subcellularLocation>
</comment>
<dbReference type="CDD" id="cd12919">
    <property type="entry name" value="VKOR_2"/>
    <property type="match status" value="1"/>
</dbReference>
<feature type="domain" description="NAD-dependent epimerase/dehydratase" evidence="11">
    <location>
        <begin position="11"/>
        <end position="239"/>
    </location>
</feature>
<dbReference type="EMBL" id="BMGZ01000001">
    <property type="protein sequence ID" value="GGH92241.1"/>
    <property type="molecule type" value="Genomic_DNA"/>
</dbReference>
<evidence type="ECO:0000259" key="11">
    <source>
        <dbReference type="Pfam" id="PF01370"/>
    </source>
</evidence>
<dbReference type="Pfam" id="PF01370">
    <property type="entry name" value="Epimerase"/>
    <property type="match status" value="1"/>
</dbReference>
<feature type="transmembrane region" description="Helical" evidence="10">
    <location>
        <begin position="417"/>
        <end position="435"/>
    </location>
</feature>
<dbReference type="Proteomes" id="UP000818603">
    <property type="component" value="Unassembled WGS sequence"/>
</dbReference>
<dbReference type="InterPro" id="IPR038354">
    <property type="entry name" value="VKOR_sf"/>
</dbReference>
<accession>A0A8J3EPU2</accession>
<evidence type="ECO:0000256" key="3">
    <source>
        <dbReference type="ARBA" id="ARBA00022692"/>
    </source>
</evidence>
<dbReference type="AlphaFoldDB" id="A0A8J3EPU2"/>
<feature type="transmembrane region" description="Helical" evidence="10">
    <location>
        <begin position="515"/>
        <end position="532"/>
    </location>
</feature>
<keyword evidence="8" id="KW-1015">Disulfide bond</keyword>
<feature type="transmembrane region" description="Helical" evidence="10">
    <location>
        <begin position="605"/>
        <end position="626"/>
    </location>
</feature>
<keyword evidence="9" id="KW-0676">Redox-active center</keyword>
<evidence type="ECO:0000256" key="1">
    <source>
        <dbReference type="ARBA" id="ARBA00004141"/>
    </source>
</evidence>
<dbReference type="InterPro" id="IPR036291">
    <property type="entry name" value="NAD(P)-bd_dom_sf"/>
</dbReference>
<dbReference type="InterPro" id="IPR050177">
    <property type="entry name" value="Lipid_A_modif_metabolic_enz"/>
</dbReference>
<evidence type="ECO:0000259" key="12">
    <source>
        <dbReference type="Pfam" id="PF03779"/>
    </source>
</evidence>
<feature type="transmembrane region" description="Helical" evidence="10">
    <location>
        <begin position="788"/>
        <end position="805"/>
    </location>
</feature>
<dbReference type="InterPro" id="IPR001509">
    <property type="entry name" value="Epimerase_deHydtase"/>
</dbReference>
<reference evidence="14" key="1">
    <citation type="journal article" date="2014" name="Int. J. Syst. Evol. Microbiol.">
        <title>Complete genome sequence of Corynebacterium casei LMG S-19264T (=DSM 44701T), isolated from a smear-ripened cheese.</title>
        <authorList>
            <consortium name="US DOE Joint Genome Institute (JGI-PGF)"/>
            <person name="Walter F."/>
            <person name="Albersmeier A."/>
            <person name="Kalinowski J."/>
            <person name="Ruckert C."/>
        </authorList>
    </citation>
    <scope>NUCLEOTIDE SEQUENCE</scope>
    <source>
        <strain evidence="14">CGMCC 1.14984</strain>
    </source>
</reference>
<dbReference type="GO" id="GO:0048038">
    <property type="term" value="F:quinone binding"/>
    <property type="evidence" value="ECO:0007669"/>
    <property type="project" value="UniProtKB-KW"/>
</dbReference>
<keyword evidence="7 10" id="KW-0472">Membrane</keyword>
<evidence type="ECO:0000313" key="16">
    <source>
        <dbReference type="Proteomes" id="UP000621856"/>
    </source>
</evidence>
<dbReference type="Proteomes" id="UP000621856">
    <property type="component" value="Unassembled WGS sequence"/>
</dbReference>
<evidence type="ECO:0000256" key="9">
    <source>
        <dbReference type="ARBA" id="ARBA00023284"/>
    </source>
</evidence>
<keyword evidence="17" id="KW-1185">Reference proteome</keyword>
<proteinExistence type="inferred from homology"/>
<dbReference type="Pfam" id="PF03779">
    <property type="entry name" value="SPW"/>
    <property type="match status" value="1"/>
</dbReference>
<evidence type="ECO:0000259" key="13">
    <source>
        <dbReference type="Pfam" id="PF07884"/>
    </source>
</evidence>
<feature type="transmembrane region" description="Helical" evidence="10">
    <location>
        <begin position="705"/>
        <end position="728"/>
    </location>
</feature>
<keyword evidence="5 10" id="KW-1133">Transmembrane helix</keyword>
<organism evidence="14 16">
    <name type="scientific">Aquisalinus luteolus</name>
    <dbReference type="NCBI Taxonomy" id="1566827"/>
    <lineage>
        <taxon>Bacteria</taxon>
        <taxon>Pseudomonadati</taxon>
        <taxon>Pseudomonadota</taxon>
        <taxon>Alphaproteobacteria</taxon>
        <taxon>Parvularculales</taxon>
        <taxon>Parvularculaceae</taxon>
        <taxon>Aquisalinus</taxon>
    </lineage>
</organism>
<gene>
    <name evidence="15" type="ORF">FF098_000630</name>
    <name evidence="14" type="ORF">GCM10011355_01270</name>
</gene>
<dbReference type="GO" id="GO:0016020">
    <property type="term" value="C:membrane"/>
    <property type="evidence" value="ECO:0007669"/>
    <property type="project" value="UniProtKB-SubCell"/>
</dbReference>
<dbReference type="Gene3D" id="3.40.50.720">
    <property type="entry name" value="NAD(P)-binding Rossmann-like Domain"/>
    <property type="match status" value="1"/>
</dbReference>
<feature type="transmembrane region" description="Helical" evidence="10">
    <location>
        <begin position="447"/>
        <end position="471"/>
    </location>
</feature>
<feature type="domain" description="Vitamin K epoxide reductase" evidence="13">
    <location>
        <begin position="520"/>
        <end position="653"/>
    </location>
</feature>
<evidence type="ECO:0000256" key="10">
    <source>
        <dbReference type="SAM" id="Phobius"/>
    </source>
</evidence>
<evidence type="ECO:0000256" key="5">
    <source>
        <dbReference type="ARBA" id="ARBA00022989"/>
    </source>
</evidence>
<evidence type="ECO:0000256" key="6">
    <source>
        <dbReference type="ARBA" id="ARBA00023002"/>
    </source>
</evidence>
<dbReference type="GO" id="GO:0016491">
    <property type="term" value="F:oxidoreductase activity"/>
    <property type="evidence" value="ECO:0007669"/>
    <property type="project" value="UniProtKB-KW"/>
</dbReference>
<evidence type="ECO:0000256" key="8">
    <source>
        <dbReference type="ARBA" id="ARBA00023157"/>
    </source>
</evidence>
<dbReference type="InterPro" id="IPR012932">
    <property type="entry name" value="VKOR"/>
</dbReference>
<name>A0A8J3EPU2_9PROT</name>
<evidence type="ECO:0000313" key="17">
    <source>
        <dbReference type="Proteomes" id="UP000818603"/>
    </source>
</evidence>
<evidence type="ECO:0000256" key="7">
    <source>
        <dbReference type="ARBA" id="ARBA00023136"/>
    </source>
</evidence>
<evidence type="ECO:0000313" key="15">
    <source>
        <dbReference type="EMBL" id="NHK26406.1"/>
    </source>
</evidence>
<feature type="transmembrane region" description="Helical" evidence="10">
    <location>
        <begin position="764"/>
        <end position="782"/>
    </location>
</feature>
<dbReference type="EMBL" id="VCJR02000001">
    <property type="protein sequence ID" value="NHK26406.1"/>
    <property type="molecule type" value="Genomic_DNA"/>
</dbReference>
<feature type="domain" description="SPW repeat-containing integral membrane" evidence="12">
    <location>
        <begin position="392"/>
        <end position="485"/>
    </location>
</feature>
<dbReference type="Gene3D" id="1.20.1440.130">
    <property type="entry name" value="VKOR domain"/>
    <property type="match status" value="1"/>
</dbReference>
<keyword evidence="6" id="KW-0560">Oxidoreductase</keyword>
<dbReference type="PANTHER" id="PTHR43245">
    <property type="entry name" value="BIFUNCTIONAL POLYMYXIN RESISTANCE PROTEIN ARNA"/>
    <property type="match status" value="1"/>
</dbReference>
<evidence type="ECO:0000256" key="2">
    <source>
        <dbReference type="ARBA" id="ARBA00006214"/>
    </source>
</evidence>
<comment type="similarity">
    <text evidence="2">Belongs to the VKOR family.</text>
</comment>
<reference evidence="14" key="3">
    <citation type="submission" date="2020-09" db="EMBL/GenBank/DDBJ databases">
        <authorList>
            <person name="Sun Q."/>
            <person name="Zhou Y."/>
        </authorList>
    </citation>
    <scope>NUCLEOTIDE SEQUENCE</scope>
    <source>
        <strain evidence="14">CGMCC 1.14984</strain>
    </source>
</reference>
<feature type="transmembrane region" description="Helical" evidence="10">
    <location>
        <begin position="740"/>
        <end position="759"/>
    </location>
</feature>
<sequence length="818" mass="89676">MQQKQDDRPLVVITGASGAIGAGLIGILKQDYLVIGLDLDCGDLDISCIEFDITDEKSVHDALSRLSEEHGTHIAAVIHLAAYFDFTGEHSPLYDKVNVQGTRHLLRALQDFDVDRFFYSGTMLVHEATTPGHRIDEQAPIAPKWAYPESKAKTEQAIREERGTIPVTLFHLAGLYDEETAVPTLSHQIARIYESNLKSHIYSGETDCGQSMIHRDDLLELFRRGIENRDAVAEEEVILAGEPEGVSYAALQDEIGCLIHGKEKWLTLEAPKPLAKAGAALQAASEPVVPDAIDRGEKPFIRPFMIDMAEDHYGLDISKAKNLLGWEPAHDIRDELPALIATLKDDPLAWYEANGITPPDWLETGARHTNDPEDMRAHYQETYLREHTDNRWAHLINAALGLWLIGSPVSLGYESTLMAWSDVTAGAVILVFGLLSASSKLEPARWVVAAAGLWLLAAPLLFWAPTAAAYLNGTLVGALTMGFALCTRPSPGVSIHAAETGPDIPPGWDFSPSTWTQRLPIIILAVIGFLISRHMTAYQLGHIDGIWDPFFAGGPDPKNGSEEITTSSVSEAWPVPDAGVGALTYMLEIITGIVGSRRRWRTMPWLVLLFGIMIVPLGVVSISFIIIQPIVIGTWCTLCLIAAAAMLLQIPYSLDELVATCQFLIRRKKQGRPLLRIFFTGDTDEGENVDADDFHRHPLAIWKDMWTGGVAFTWNLSLCILIGIWLMFTRLTLGAEGAMAGVDHVVGALVVTTSVIAYAEMARILRYLNMGFGLTLMIAPMVLEATPVQWVAAFIAGTALIVLSIRQGPVNHQYGGIT</sequence>